<organism evidence="2 3">
    <name type="scientific">Tepidiforma thermophila (strain KCTC 52669 / CGMCC 1.13589 / G233)</name>
    <dbReference type="NCBI Taxonomy" id="2761530"/>
    <lineage>
        <taxon>Bacteria</taxon>
        <taxon>Bacillati</taxon>
        <taxon>Chloroflexota</taxon>
        <taxon>Tepidiformia</taxon>
        <taxon>Tepidiformales</taxon>
        <taxon>Tepidiformaceae</taxon>
        <taxon>Tepidiforma</taxon>
    </lineage>
</organism>
<protein>
    <submittedName>
        <fullName evidence="2">Ketosteroid isomerase-like protein</fullName>
    </submittedName>
</protein>
<accession>A0A2A9HJ98</accession>
<dbReference type="InterPro" id="IPR037401">
    <property type="entry name" value="SnoaL-like"/>
</dbReference>
<evidence type="ECO:0000259" key="1">
    <source>
        <dbReference type="Pfam" id="PF12680"/>
    </source>
</evidence>
<keyword evidence="2" id="KW-0413">Isomerase</keyword>
<evidence type="ECO:0000313" key="3">
    <source>
        <dbReference type="Proteomes" id="UP000223071"/>
    </source>
</evidence>
<reference evidence="2 3" key="1">
    <citation type="submission" date="2017-09" db="EMBL/GenBank/DDBJ databases">
        <title>Sequencing the genomes of two abundant thermophiles in Great Basin hot springs: Thermocrinis jamiesonii and novel Chloroflexi Thermoflexus hugenholtzii.</title>
        <authorList>
            <person name="Hedlund B."/>
        </authorList>
    </citation>
    <scope>NUCLEOTIDE SEQUENCE [LARGE SCALE GENOMIC DNA]</scope>
    <source>
        <strain evidence="2 3">G233</strain>
    </source>
</reference>
<name>A0A2A9HJ98_TEPT2</name>
<dbReference type="Proteomes" id="UP000223071">
    <property type="component" value="Unassembled WGS sequence"/>
</dbReference>
<dbReference type="Pfam" id="PF12680">
    <property type="entry name" value="SnoaL_2"/>
    <property type="match status" value="1"/>
</dbReference>
<dbReference type="Gene3D" id="3.10.450.50">
    <property type="match status" value="1"/>
</dbReference>
<gene>
    <name evidence="2" type="ORF">A9A59_2180</name>
</gene>
<dbReference type="EMBL" id="PDJQ01000001">
    <property type="protein sequence ID" value="PFG74929.1"/>
    <property type="molecule type" value="Genomic_DNA"/>
</dbReference>
<dbReference type="RefSeq" id="WP_098504281.1">
    <property type="nucleotide sequence ID" value="NZ_PDJQ01000001.1"/>
</dbReference>
<dbReference type="SUPFAM" id="SSF54427">
    <property type="entry name" value="NTF2-like"/>
    <property type="match status" value="1"/>
</dbReference>
<sequence>MDIERFNAEWLLAWTEKDVPRLLAFYHPEVEYRDGQVPQGVKGHAALRAYLEGLFAATPPMTYVPDEVWPIAGGYCGRWYCTVTLPDGSARRLRGFDLVLLDGDRISFNEVYTHNLP</sequence>
<dbReference type="InterPro" id="IPR032710">
    <property type="entry name" value="NTF2-like_dom_sf"/>
</dbReference>
<dbReference type="AlphaFoldDB" id="A0A2A9HJ98"/>
<comment type="caution">
    <text evidence="2">The sequence shown here is derived from an EMBL/GenBank/DDBJ whole genome shotgun (WGS) entry which is preliminary data.</text>
</comment>
<dbReference type="GO" id="GO:0016853">
    <property type="term" value="F:isomerase activity"/>
    <property type="evidence" value="ECO:0007669"/>
    <property type="project" value="UniProtKB-KW"/>
</dbReference>
<evidence type="ECO:0000313" key="2">
    <source>
        <dbReference type="EMBL" id="PFG74929.1"/>
    </source>
</evidence>
<proteinExistence type="predicted"/>
<keyword evidence="3" id="KW-1185">Reference proteome</keyword>
<feature type="domain" description="SnoaL-like" evidence="1">
    <location>
        <begin position="9"/>
        <end position="107"/>
    </location>
</feature>